<name>A0A364KNE0_TALAM</name>
<protein>
    <submittedName>
        <fullName evidence="2">Uncharacterized protein</fullName>
    </submittedName>
</protein>
<comment type="caution">
    <text evidence="2">The sequence shown here is derived from an EMBL/GenBank/DDBJ whole genome shotgun (WGS) entry which is preliminary data.</text>
</comment>
<keyword evidence="3" id="KW-1185">Reference proteome</keyword>
<dbReference type="GeneID" id="63790302"/>
<organism evidence="2 3">
    <name type="scientific">Talaromyces amestolkiae</name>
    <dbReference type="NCBI Taxonomy" id="1196081"/>
    <lineage>
        <taxon>Eukaryota</taxon>
        <taxon>Fungi</taxon>
        <taxon>Dikarya</taxon>
        <taxon>Ascomycota</taxon>
        <taxon>Pezizomycotina</taxon>
        <taxon>Eurotiomycetes</taxon>
        <taxon>Eurotiomycetidae</taxon>
        <taxon>Eurotiales</taxon>
        <taxon>Trichocomaceae</taxon>
        <taxon>Talaromyces</taxon>
        <taxon>Talaromyces sect. Talaromyces</taxon>
    </lineage>
</organism>
<evidence type="ECO:0000256" key="1">
    <source>
        <dbReference type="SAM" id="MobiDB-lite"/>
    </source>
</evidence>
<dbReference type="Proteomes" id="UP000249363">
    <property type="component" value="Unassembled WGS sequence"/>
</dbReference>
<feature type="compositionally biased region" description="Low complexity" evidence="1">
    <location>
        <begin position="1"/>
        <end position="15"/>
    </location>
</feature>
<feature type="region of interest" description="Disordered" evidence="1">
    <location>
        <begin position="1"/>
        <end position="32"/>
    </location>
</feature>
<accession>A0A364KNE0</accession>
<dbReference type="AlphaFoldDB" id="A0A364KNE0"/>
<proteinExistence type="predicted"/>
<dbReference type="OrthoDB" id="4167490at2759"/>
<evidence type="ECO:0000313" key="2">
    <source>
        <dbReference type="EMBL" id="RAO65073.1"/>
    </source>
</evidence>
<reference evidence="2 3" key="1">
    <citation type="journal article" date="2017" name="Biotechnol. Biofuels">
        <title>Differential beta-glucosidase expression as a function of carbon source availability in Talaromyces amestolkiae: a genomic and proteomic approach.</title>
        <authorList>
            <person name="de Eugenio L.I."/>
            <person name="Mendez-Liter J.A."/>
            <person name="Nieto-Dominguez M."/>
            <person name="Alonso L."/>
            <person name="Gil-Munoz J."/>
            <person name="Barriuso J."/>
            <person name="Prieto A."/>
            <person name="Martinez M.J."/>
        </authorList>
    </citation>
    <scope>NUCLEOTIDE SEQUENCE [LARGE SCALE GENOMIC DNA]</scope>
    <source>
        <strain evidence="2 3">CIB</strain>
    </source>
</reference>
<evidence type="ECO:0000313" key="3">
    <source>
        <dbReference type="Proteomes" id="UP000249363"/>
    </source>
</evidence>
<feature type="region of interest" description="Disordered" evidence="1">
    <location>
        <begin position="190"/>
        <end position="232"/>
    </location>
</feature>
<feature type="compositionally biased region" description="Polar residues" evidence="1">
    <location>
        <begin position="201"/>
        <end position="212"/>
    </location>
</feature>
<feature type="region of interest" description="Disordered" evidence="1">
    <location>
        <begin position="245"/>
        <end position="280"/>
    </location>
</feature>
<sequence length="734" mass="83204">MPVSSSAARMAARNAGNDHVKDGDDARDDGLEDCADAVDDGHQAATDCAQDGLDLFQYTYEALQREGDIFYKILAADVTSLILQSQSRNDVERATLGRMLCPSLGLASHLTSETQGLGLFGPQALAIDIMTRTCTPLLPANDVSLSLFPRLSLLHARQVAPSSSFKLLTSKHVLSPPINIRKYVDTTDMTTLSSTLPPNTEPQRQASQNPESAYNDDLTAPKRRKRRPGRPLLSFAQLRARKAAREADRRSKSRWKFASQQANPSASLPEEAQSKRRNGSSALEQLPVELLERIFLYALETNFCRASPFLASAVSSERIYRTLIRLAFFKDGSFPQVSVELRHQIKTAHDAIADALKPADYETMRLDETDRVNLQVTILRCRWCTKKRILTQFPALLQMIVWKHWVGAGIVLDPRQQPDLDYILRGSGEDYIRNFPYRDPLEGIGPDGVTYHALTVPLNRVVIYGQRPGIVGIKDTHQVMNIRVIPDYLLRGRRKVDGDGYQFTDEDIDLLEIFRDVYGDDGNGHDVQFSRDALHSGIRTAISTWHERALTSLLRLDEYMLRLRLENAPPPGYPNLSTGIFYAIPQQHFLQAIQLPMPDAMYCFLLLLRCNAESMPPDSSELTQWAMDLSSYRCPPEGNTSDSDVNLARKLGKWLLDFMIELPGSIEESRENPQEKAIFYKGSLNRHTQLGRRFLEEVCPYISRDFQSWENEDKHWVRLVSYNMRKQWFIDVQQ</sequence>
<dbReference type="EMBL" id="MIKG01000001">
    <property type="protein sequence ID" value="RAO65073.1"/>
    <property type="molecule type" value="Genomic_DNA"/>
</dbReference>
<dbReference type="RefSeq" id="XP_040729590.1">
    <property type="nucleotide sequence ID" value="XM_040873082.1"/>
</dbReference>
<gene>
    <name evidence="2" type="ORF">BHQ10_001085</name>
</gene>